<evidence type="ECO:0000313" key="2">
    <source>
        <dbReference type="EMBL" id="SIM65738.1"/>
    </source>
</evidence>
<dbReference type="Pfam" id="PF01609">
    <property type="entry name" value="DDE_Tnp_1"/>
    <property type="match status" value="1"/>
</dbReference>
<accession>A0A1N5UZM3</accession>
<protein>
    <submittedName>
        <fullName evidence="2">Transposase DDE domain-containing protein</fullName>
    </submittedName>
</protein>
<dbReference type="EMBL" id="FSQT01000001">
    <property type="protein sequence ID" value="SIM65738.1"/>
    <property type="molecule type" value="Genomic_DNA"/>
</dbReference>
<evidence type="ECO:0000259" key="1">
    <source>
        <dbReference type="Pfam" id="PF01609"/>
    </source>
</evidence>
<organism evidence="2 3">
    <name type="scientific">Micromonospora cremea</name>
    <dbReference type="NCBI Taxonomy" id="709881"/>
    <lineage>
        <taxon>Bacteria</taxon>
        <taxon>Bacillati</taxon>
        <taxon>Actinomycetota</taxon>
        <taxon>Actinomycetes</taxon>
        <taxon>Micromonosporales</taxon>
        <taxon>Micromonosporaceae</taxon>
        <taxon>Micromonospora</taxon>
    </lineage>
</organism>
<keyword evidence="3" id="KW-1185">Reference proteome</keyword>
<dbReference type="NCBIfam" id="NF033520">
    <property type="entry name" value="transpos_IS982"/>
    <property type="match status" value="1"/>
</dbReference>
<dbReference type="OrthoDB" id="4962032at2"/>
<evidence type="ECO:0000313" key="3">
    <source>
        <dbReference type="Proteomes" id="UP000185124"/>
    </source>
</evidence>
<dbReference type="STRING" id="709881.SAMN04489832_1240"/>
<dbReference type="AlphaFoldDB" id="A0A1N5UZM3"/>
<dbReference type="RefSeq" id="WP_074309471.1">
    <property type="nucleotide sequence ID" value="NZ_FSQT01000001.1"/>
</dbReference>
<reference evidence="3" key="1">
    <citation type="submission" date="2016-12" db="EMBL/GenBank/DDBJ databases">
        <authorList>
            <person name="Varghese N."/>
            <person name="Submissions S."/>
        </authorList>
    </citation>
    <scope>NUCLEOTIDE SEQUENCE [LARGE SCALE GENOMIC DNA]</scope>
    <source>
        <strain evidence="3">DSM 45599</strain>
    </source>
</reference>
<dbReference type="InterPro" id="IPR002559">
    <property type="entry name" value="Transposase_11"/>
</dbReference>
<dbReference type="Proteomes" id="UP000185124">
    <property type="component" value="Unassembled WGS sequence"/>
</dbReference>
<dbReference type="GO" id="GO:0004803">
    <property type="term" value="F:transposase activity"/>
    <property type="evidence" value="ECO:0007669"/>
    <property type="project" value="InterPro"/>
</dbReference>
<dbReference type="GO" id="GO:0003677">
    <property type="term" value="F:DNA binding"/>
    <property type="evidence" value="ECO:0007669"/>
    <property type="project" value="InterPro"/>
</dbReference>
<feature type="domain" description="Transposase IS4-like" evidence="1">
    <location>
        <begin position="104"/>
        <end position="274"/>
    </location>
</feature>
<proteinExistence type="predicted"/>
<gene>
    <name evidence="2" type="ORF">SAMN04489832_1240</name>
</gene>
<dbReference type="GO" id="GO:0006313">
    <property type="term" value="P:DNA transposition"/>
    <property type="evidence" value="ECO:0007669"/>
    <property type="project" value="InterPro"/>
</dbReference>
<name>A0A1N5UZM3_9ACTN</name>
<sequence length="297" mass="33392">MTTDINTLLTALYVKIDDWLGQPRRSGRPPKLSDAELLTLAVAQVLLGIRSEARWLRFVPAHLPAAFPYLPGQSGYNKRPRAALPLLKRAIRAVAADTDLWTDSAWVLDSTPVECGRSRPTARRSRLARWASYGYCPSHSRWFWGLRLHLICTPAGLPVTWALASPKVDERQVLTAVLEHDPDLVAQRPGLLIIADKGYASAELDRWLAERRVRLLRPSYRNRTPRPDEHLLKPIRQLIESVNDTLKGQLDLELHGGRSIEGVAARVAQRLLAMTAAIWHNRATGQPLTRSLIAYDH</sequence>